<keyword evidence="1" id="KW-1133">Transmembrane helix</keyword>
<evidence type="ECO:0000256" key="1">
    <source>
        <dbReference type="SAM" id="Phobius"/>
    </source>
</evidence>
<feature type="transmembrane region" description="Helical" evidence="1">
    <location>
        <begin position="213"/>
        <end position="230"/>
    </location>
</feature>
<feature type="transmembrane region" description="Helical" evidence="1">
    <location>
        <begin position="343"/>
        <end position="365"/>
    </location>
</feature>
<reference evidence="2" key="1">
    <citation type="submission" date="2022-03" db="EMBL/GenBank/DDBJ databases">
        <title>De novo assembled genomes of Belliella spp. (Cyclobacteriaceae) strains.</title>
        <authorList>
            <person name="Szabo A."/>
            <person name="Korponai K."/>
            <person name="Felfoldi T."/>
        </authorList>
    </citation>
    <scope>NUCLEOTIDE SEQUENCE</scope>
    <source>
        <strain evidence="2">DSM 111903</strain>
    </source>
</reference>
<evidence type="ECO:0000313" key="2">
    <source>
        <dbReference type="EMBL" id="MCH7414627.1"/>
    </source>
</evidence>
<feature type="transmembrane region" description="Helical" evidence="1">
    <location>
        <begin position="6"/>
        <end position="26"/>
    </location>
</feature>
<evidence type="ECO:0000313" key="3">
    <source>
        <dbReference type="Proteomes" id="UP001165430"/>
    </source>
</evidence>
<dbReference type="Pfam" id="PF14897">
    <property type="entry name" value="EpsG"/>
    <property type="match status" value="1"/>
</dbReference>
<keyword evidence="1" id="KW-0472">Membrane</keyword>
<feature type="transmembrane region" description="Helical" evidence="1">
    <location>
        <begin position="314"/>
        <end position="336"/>
    </location>
</feature>
<feature type="transmembrane region" description="Helical" evidence="1">
    <location>
        <begin position="289"/>
        <end position="308"/>
    </location>
</feature>
<keyword evidence="3" id="KW-1185">Reference proteome</keyword>
<organism evidence="2 3">
    <name type="scientific">Belliella alkalica</name>
    <dbReference type="NCBI Taxonomy" id="1730871"/>
    <lineage>
        <taxon>Bacteria</taxon>
        <taxon>Pseudomonadati</taxon>
        <taxon>Bacteroidota</taxon>
        <taxon>Cytophagia</taxon>
        <taxon>Cytophagales</taxon>
        <taxon>Cyclobacteriaceae</taxon>
        <taxon>Belliella</taxon>
    </lineage>
</organism>
<feature type="transmembrane region" description="Helical" evidence="1">
    <location>
        <begin position="103"/>
        <end position="124"/>
    </location>
</feature>
<dbReference type="InterPro" id="IPR049458">
    <property type="entry name" value="EpsG-like"/>
</dbReference>
<keyword evidence="1" id="KW-0812">Transmembrane</keyword>
<proteinExistence type="predicted"/>
<gene>
    <name evidence="2" type="ORF">MM213_14095</name>
</gene>
<dbReference type="Proteomes" id="UP001165430">
    <property type="component" value="Unassembled WGS sequence"/>
</dbReference>
<feature type="transmembrane region" description="Helical" evidence="1">
    <location>
        <begin position="180"/>
        <end position="201"/>
    </location>
</feature>
<sequence length="385" mass="45627">MARVYFLFLFLISPLSSWLFISLKVVFGNFKNHDIKSFVFISCCILSFINTLKVPESDLINYVDDFNSIFDYGFIEYLILKGKEPLFYASNYIIFHLSNGSEFFFIFIYSFISYIFILNSLCLLQKLMKFDDYFLFFGLLILMLFPNLFSISAHLIRQFLASSMILLALMRYVAIKKSPFVLLVAASLTHSTSLVFFLMYLPLMSKEIKVKNYFNLLLIVFIIYMLFNIFFDKIIALFSSVPFVNYIILRMANKGQGIELESIGYLGLLLFLLNILLFLVVLKRYKYNGLNLIFNLILFLTVFVLLNYQNTELALRFGFYLYFFFPISLYLFVGTVSFFNKKLLFNISLLFIIIFEVWFIFKLFYGTWEYRNLEYLILYLPQKFL</sequence>
<accession>A0ABS9VDY4</accession>
<protein>
    <submittedName>
        <fullName evidence="2">EpsG family protein</fullName>
    </submittedName>
</protein>
<name>A0ABS9VDY4_9BACT</name>
<dbReference type="RefSeq" id="WP_241413218.1">
    <property type="nucleotide sequence ID" value="NZ_JAKZGO010000012.1"/>
</dbReference>
<feature type="transmembrane region" description="Helical" evidence="1">
    <location>
        <begin position="264"/>
        <end position="282"/>
    </location>
</feature>
<dbReference type="EMBL" id="JAKZGO010000012">
    <property type="protein sequence ID" value="MCH7414627.1"/>
    <property type="molecule type" value="Genomic_DNA"/>
</dbReference>
<feature type="transmembrane region" description="Helical" evidence="1">
    <location>
        <begin position="133"/>
        <end position="149"/>
    </location>
</feature>
<comment type="caution">
    <text evidence="2">The sequence shown here is derived from an EMBL/GenBank/DDBJ whole genome shotgun (WGS) entry which is preliminary data.</text>
</comment>